<dbReference type="STRING" id="34508.A0A4U5M3J6"/>
<dbReference type="Pfam" id="PF00291">
    <property type="entry name" value="PALP"/>
    <property type="match status" value="1"/>
</dbReference>
<dbReference type="InterPro" id="IPR001926">
    <property type="entry name" value="TrpB-like_PALP"/>
</dbReference>
<dbReference type="Proteomes" id="UP000298663">
    <property type="component" value="Unassembled WGS sequence"/>
</dbReference>
<dbReference type="EMBL" id="AZBU02000010">
    <property type="protein sequence ID" value="TKR63320.1"/>
    <property type="molecule type" value="Genomic_DNA"/>
</dbReference>
<dbReference type="AlphaFoldDB" id="A0A4U5M3J6"/>
<dbReference type="PANTHER" id="PTHR10314">
    <property type="entry name" value="CYSTATHIONINE BETA-SYNTHASE"/>
    <property type="match status" value="1"/>
</dbReference>
<organism evidence="2 3">
    <name type="scientific">Steinernema carpocapsae</name>
    <name type="common">Entomopathogenic nematode</name>
    <dbReference type="NCBI Taxonomy" id="34508"/>
    <lineage>
        <taxon>Eukaryota</taxon>
        <taxon>Metazoa</taxon>
        <taxon>Ecdysozoa</taxon>
        <taxon>Nematoda</taxon>
        <taxon>Chromadorea</taxon>
        <taxon>Rhabditida</taxon>
        <taxon>Tylenchina</taxon>
        <taxon>Panagrolaimomorpha</taxon>
        <taxon>Strongyloidoidea</taxon>
        <taxon>Steinernematidae</taxon>
        <taxon>Steinernema</taxon>
    </lineage>
</organism>
<accession>A0A4U5M3J6</accession>
<dbReference type="OrthoDB" id="728at2759"/>
<proteinExistence type="predicted"/>
<name>A0A4U5M3J6_STECR</name>
<evidence type="ECO:0000259" key="1">
    <source>
        <dbReference type="Pfam" id="PF00291"/>
    </source>
</evidence>
<protein>
    <recommendedName>
        <fullName evidence="1">Tryptophan synthase beta chain-like PALP domain-containing protein</fullName>
    </recommendedName>
</protein>
<gene>
    <name evidence="2" type="ORF">L596_027163</name>
</gene>
<feature type="domain" description="Tryptophan synthase beta chain-like PALP" evidence="1">
    <location>
        <begin position="1"/>
        <end position="159"/>
    </location>
</feature>
<dbReference type="GO" id="GO:0019344">
    <property type="term" value="P:cysteine biosynthetic process"/>
    <property type="evidence" value="ECO:0007669"/>
    <property type="project" value="UniProtKB-ARBA"/>
</dbReference>
<dbReference type="SUPFAM" id="SSF53686">
    <property type="entry name" value="Tryptophan synthase beta subunit-like PLP-dependent enzymes"/>
    <property type="match status" value="1"/>
</dbReference>
<dbReference type="InterPro" id="IPR036052">
    <property type="entry name" value="TrpB-like_PALP_sf"/>
</dbReference>
<comment type="caution">
    <text evidence="2">The sequence shown here is derived from an EMBL/GenBank/DDBJ whole genome shotgun (WGS) entry which is preliminary data.</text>
</comment>
<dbReference type="InterPro" id="IPR050214">
    <property type="entry name" value="Cys_Synth/Cystath_Beta-Synth"/>
</dbReference>
<dbReference type="Gene3D" id="3.40.50.1100">
    <property type="match status" value="2"/>
</dbReference>
<evidence type="ECO:0000313" key="3">
    <source>
        <dbReference type="Proteomes" id="UP000298663"/>
    </source>
</evidence>
<sequence>MVKLNRIPKEMGLECDIYVKCDYLNPSGSTNDRLALAMFNSIEKSGNLKPGWTLIAPTCGSTAISLAMISTIRSYKLISVLPESTSPEINITLHALGAQTVHATPESAQKVAHRLHQEIKDSVVLDEHRNQEDSYESLVKEILKTMDGSLDMFVAQTEVASGMNPKIKDCTSVGVTPTGPVLADPLTKAHVASVTLIQIQTNDKDAFEMARKLIKDEGILCGGLSGANVWAACQMAKGLPRETKLVVLLPDSVTNYMSSFLDDDWMKKRGYVV</sequence>
<reference evidence="2 3" key="1">
    <citation type="journal article" date="2015" name="Genome Biol.">
        <title>Comparative genomics of Steinernema reveals deeply conserved gene regulatory networks.</title>
        <authorList>
            <person name="Dillman A.R."/>
            <person name="Macchietto M."/>
            <person name="Porter C.F."/>
            <person name="Rogers A."/>
            <person name="Williams B."/>
            <person name="Antoshechkin I."/>
            <person name="Lee M.M."/>
            <person name="Goodwin Z."/>
            <person name="Lu X."/>
            <person name="Lewis E.E."/>
            <person name="Goodrich-Blair H."/>
            <person name="Stock S.P."/>
            <person name="Adams B.J."/>
            <person name="Sternberg P.W."/>
            <person name="Mortazavi A."/>
        </authorList>
    </citation>
    <scope>NUCLEOTIDE SEQUENCE [LARGE SCALE GENOMIC DNA]</scope>
    <source>
        <strain evidence="2 3">ALL</strain>
    </source>
</reference>
<reference evidence="2 3" key="2">
    <citation type="journal article" date="2019" name="G3 (Bethesda)">
        <title>Hybrid Assembly of the Genome of the Entomopathogenic Nematode Steinernema carpocapsae Identifies the X-Chromosome.</title>
        <authorList>
            <person name="Serra L."/>
            <person name="Macchietto M."/>
            <person name="Macias-Munoz A."/>
            <person name="McGill C.J."/>
            <person name="Rodriguez I.M."/>
            <person name="Rodriguez B."/>
            <person name="Murad R."/>
            <person name="Mortazavi A."/>
        </authorList>
    </citation>
    <scope>NUCLEOTIDE SEQUENCE [LARGE SCALE GENOMIC DNA]</scope>
    <source>
        <strain evidence="2 3">ALL</strain>
    </source>
</reference>
<evidence type="ECO:0000313" key="2">
    <source>
        <dbReference type="EMBL" id="TKR63320.1"/>
    </source>
</evidence>
<keyword evidence="3" id="KW-1185">Reference proteome</keyword>